<keyword evidence="6 23" id="KW-1003">Cell membrane</keyword>
<keyword evidence="15" id="KW-1278">Translocase</keyword>
<evidence type="ECO:0000256" key="6">
    <source>
        <dbReference type="ARBA" id="ARBA00022475"/>
    </source>
</evidence>
<dbReference type="InterPro" id="IPR017969">
    <property type="entry name" value="Heavy-metal-associated_CS"/>
</dbReference>
<evidence type="ECO:0000256" key="19">
    <source>
        <dbReference type="ARBA" id="ARBA00023136"/>
    </source>
</evidence>
<dbReference type="GO" id="GO:0016887">
    <property type="term" value="F:ATP hydrolysis activity"/>
    <property type="evidence" value="ECO:0007669"/>
    <property type="project" value="InterPro"/>
</dbReference>
<dbReference type="CDD" id="cd02094">
    <property type="entry name" value="P-type_ATPase_Cu-like"/>
    <property type="match status" value="1"/>
</dbReference>
<dbReference type="Pfam" id="PF00702">
    <property type="entry name" value="Hydrolase"/>
    <property type="match status" value="1"/>
</dbReference>
<comment type="caution">
    <text evidence="25">The sequence shown here is derived from an EMBL/GenBank/DDBJ whole genome shotgun (WGS) entry which is preliminary data.</text>
</comment>
<feature type="transmembrane region" description="Helical" evidence="23">
    <location>
        <begin position="156"/>
        <end position="175"/>
    </location>
</feature>
<keyword evidence="14" id="KW-0460">Magnesium</keyword>
<evidence type="ECO:0000256" key="16">
    <source>
        <dbReference type="ARBA" id="ARBA00022989"/>
    </source>
</evidence>
<feature type="transmembrane region" description="Helical" evidence="23">
    <location>
        <begin position="695"/>
        <end position="718"/>
    </location>
</feature>
<dbReference type="PANTHER" id="PTHR43520">
    <property type="entry name" value="ATP7, ISOFORM B"/>
    <property type="match status" value="1"/>
</dbReference>
<dbReference type="NCBIfam" id="TIGR01511">
    <property type="entry name" value="ATPase-IB1_Cu"/>
    <property type="match status" value="1"/>
</dbReference>
<dbReference type="PRINTS" id="PR00119">
    <property type="entry name" value="CATATPASE"/>
</dbReference>
<dbReference type="Gene3D" id="2.70.150.10">
    <property type="entry name" value="Calcium-transporting ATPase, cytoplasmic transduction domain A"/>
    <property type="match status" value="1"/>
</dbReference>
<evidence type="ECO:0000256" key="3">
    <source>
        <dbReference type="ARBA" id="ARBA00012517"/>
    </source>
</evidence>
<dbReference type="EMBL" id="JMSZ01000042">
    <property type="protein sequence ID" value="KDE38489.1"/>
    <property type="molecule type" value="Genomic_DNA"/>
</dbReference>
<feature type="domain" description="HMA" evidence="24">
    <location>
        <begin position="3"/>
        <end position="66"/>
    </location>
</feature>
<dbReference type="InterPro" id="IPR001757">
    <property type="entry name" value="P_typ_ATPase"/>
</dbReference>
<evidence type="ECO:0000256" key="14">
    <source>
        <dbReference type="ARBA" id="ARBA00022842"/>
    </source>
</evidence>
<feature type="transmembrane region" description="Helical" evidence="23">
    <location>
        <begin position="93"/>
        <end position="113"/>
    </location>
</feature>
<keyword evidence="10" id="KW-0677">Repeat</keyword>
<dbReference type="Gene3D" id="3.40.1110.10">
    <property type="entry name" value="Calcium-transporting ATPase, cytoplasmic domain N"/>
    <property type="match status" value="1"/>
</dbReference>
<comment type="similarity">
    <text evidence="2 23">Belongs to the cation transport ATPase (P-type) (TC 3.A.3) family. Type IB subfamily.</text>
</comment>
<evidence type="ECO:0000256" key="11">
    <source>
        <dbReference type="ARBA" id="ARBA00022741"/>
    </source>
</evidence>
<keyword evidence="18" id="KW-0406">Ion transport</keyword>
<accession>A0A063XYD6</accession>
<keyword evidence="12" id="KW-0187">Copper transport</keyword>
<evidence type="ECO:0000256" key="4">
    <source>
        <dbReference type="ARBA" id="ARBA00015102"/>
    </source>
</evidence>
<evidence type="ECO:0000256" key="17">
    <source>
        <dbReference type="ARBA" id="ARBA00023008"/>
    </source>
</evidence>
<dbReference type="GO" id="GO:0055070">
    <property type="term" value="P:copper ion homeostasis"/>
    <property type="evidence" value="ECO:0007669"/>
    <property type="project" value="TreeGrafter"/>
</dbReference>
<keyword evidence="25" id="KW-0378">Hydrolase</keyword>
<dbReference type="PATRIC" id="fig|267850.7.peg.2895"/>
<dbReference type="GO" id="GO:0140581">
    <property type="term" value="F:P-type monovalent copper transporter activity"/>
    <property type="evidence" value="ECO:0007669"/>
    <property type="project" value="UniProtKB-EC"/>
</dbReference>
<feature type="transmembrane region" description="Helical" evidence="23">
    <location>
        <begin position="724"/>
        <end position="746"/>
    </location>
</feature>
<keyword evidence="19 23" id="KW-0472">Membrane</keyword>
<dbReference type="PROSITE" id="PS01047">
    <property type="entry name" value="HMA_1"/>
    <property type="match status" value="1"/>
</dbReference>
<dbReference type="PRINTS" id="PR00120">
    <property type="entry name" value="HATPASE"/>
</dbReference>
<dbReference type="FunFam" id="2.70.150.10:FF:000020">
    <property type="entry name" value="Copper-exporting P-type ATPase A"/>
    <property type="match status" value="1"/>
</dbReference>
<dbReference type="SFLD" id="SFLDF00027">
    <property type="entry name" value="p-type_atpase"/>
    <property type="match status" value="1"/>
</dbReference>
<dbReference type="Pfam" id="PF00122">
    <property type="entry name" value="E1-E2_ATPase"/>
    <property type="match status" value="1"/>
</dbReference>
<name>A0A063XYD6_9GAMM</name>
<dbReference type="InterPro" id="IPR044492">
    <property type="entry name" value="P_typ_ATPase_HD_dom"/>
</dbReference>
<dbReference type="SUPFAM" id="SSF55008">
    <property type="entry name" value="HMA, heavy metal-associated domain"/>
    <property type="match status" value="1"/>
</dbReference>
<dbReference type="Pfam" id="PF00403">
    <property type="entry name" value="HMA"/>
    <property type="match status" value="1"/>
</dbReference>
<dbReference type="CDD" id="cd00371">
    <property type="entry name" value="HMA"/>
    <property type="match status" value="1"/>
</dbReference>
<evidence type="ECO:0000313" key="26">
    <source>
        <dbReference type="Proteomes" id="UP000027318"/>
    </source>
</evidence>
<comment type="subcellular location">
    <subcellularLocation>
        <location evidence="1">Cell membrane</location>
        <topology evidence="1">Multi-pass membrane protein</topology>
    </subcellularLocation>
</comment>
<evidence type="ECO:0000256" key="2">
    <source>
        <dbReference type="ARBA" id="ARBA00006024"/>
    </source>
</evidence>
<evidence type="ECO:0000256" key="22">
    <source>
        <dbReference type="ARBA" id="ARBA00049289"/>
    </source>
</evidence>
<keyword evidence="5" id="KW-0813">Transport</keyword>
<comment type="catalytic activity">
    <reaction evidence="22">
        <text>Cu(+)(in) + ATP + H2O = Cu(+)(out) + ADP + phosphate + H(+)</text>
        <dbReference type="Rhea" id="RHEA:25792"/>
        <dbReference type="ChEBI" id="CHEBI:15377"/>
        <dbReference type="ChEBI" id="CHEBI:15378"/>
        <dbReference type="ChEBI" id="CHEBI:30616"/>
        <dbReference type="ChEBI" id="CHEBI:43474"/>
        <dbReference type="ChEBI" id="CHEBI:49552"/>
        <dbReference type="ChEBI" id="CHEBI:456216"/>
        <dbReference type="EC" id="7.2.2.8"/>
    </reaction>
</comment>
<evidence type="ECO:0000256" key="13">
    <source>
        <dbReference type="ARBA" id="ARBA00022840"/>
    </source>
</evidence>
<reference evidence="25 26" key="1">
    <citation type="journal article" date="2005" name="Int. J. Syst. Evol. Microbiol.">
        <title>Nitrincola lacisaponensis gen. nov., sp. nov., a novel alkaliphilic bacterium isolated from an alkaline, saline lake.</title>
        <authorList>
            <person name="Dimitriu P.A."/>
            <person name="Shukla S.K."/>
            <person name="Conradt J."/>
            <person name="Marquez M.C."/>
            <person name="Ventosa A."/>
            <person name="Maglia A."/>
            <person name="Peyton B.M."/>
            <person name="Pinkart H.C."/>
            <person name="Mormile M.R."/>
        </authorList>
    </citation>
    <scope>NUCLEOTIDE SEQUENCE [LARGE SCALE GENOMIC DNA]</scope>
    <source>
        <strain evidence="25 26">4CA</strain>
    </source>
</reference>
<evidence type="ECO:0000256" key="8">
    <source>
        <dbReference type="ARBA" id="ARBA00022692"/>
    </source>
</evidence>
<dbReference type="NCBIfam" id="TIGR01494">
    <property type="entry name" value="ATPase_P-type"/>
    <property type="match status" value="2"/>
</dbReference>
<evidence type="ECO:0000256" key="18">
    <source>
        <dbReference type="ARBA" id="ARBA00023065"/>
    </source>
</evidence>
<keyword evidence="16 23" id="KW-1133">Transmembrane helix</keyword>
<dbReference type="SUPFAM" id="SSF81665">
    <property type="entry name" value="Calcium ATPase, transmembrane domain M"/>
    <property type="match status" value="1"/>
</dbReference>
<dbReference type="NCBIfam" id="TIGR01525">
    <property type="entry name" value="ATPase-IB_hvy"/>
    <property type="match status" value="1"/>
</dbReference>
<keyword evidence="17" id="KW-0186">Copper</keyword>
<feature type="transmembrane region" description="Helical" evidence="23">
    <location>
        <begin position="339"/>
        <end position="361"/>
    </location>
</feature>
<evidence type="ECO:0000256" key="23">
    <source>
        <dbReference type="RuleBase" id="RU362081"/>
    </source>
</evidence>
<dbReference type="GO" id="GO:0005524">
    <property type="term" value="F:ATP binding"/>
    <property type="evidence" value="ECO:0007669"/>
    <property type="project" value="UniProtKB-UniRule"/>
</dbReference>
<dbReference type="InterPro" id="IPR059000">
    <property type="entry name" value="ATPase_P-type_domA"/>
</dbReference>
<dbReference type="RefSeq" id="WP_036549734.1">
    <property type="nucleotide sequence ID" value="NZ_JMSZ01000042.1"/>
</dbReference>
<dbReference type="Gene3D" id="3.40.50.1000">
    <property type="entry name" value="HAD superfamily/HAD-like"/>
    <property type="match status" value="1"/>
</dbReference>
<dbReference type="GO" id="GO:0043682">
    <property type="term" value="F:P-type divalent copper transporter activity"/>
    <property type="evidence" value="ECO:0007669"/>
    <property type="project" value="TreeGrafter"/>
</dbReference>
<keyword evidence="11 23" id="KW-0547">Nucleotide-binding</keyword>
<proteinExistence type="inferred from homology"/>
<dbReference type="InterPro" id="IPR023299">
    <property type="entry name" value="ATPase_P-typ_cyto_dom_N"/>
</dbReference>
<evidence type="ECO:0000256" key="1">
    <source>
        <dbReference type="ARBA" id="ARBA00004651"/>
    </source>
</evidence>
<evidence type="ECO:0000256" key="15">
    <source>
        <dbReference type="ARBA" id="ARBA00022967"/>
    </source>
</evidence>
<dbReference type="EC" id="7.2.2.8" evidence="3"/>
<dbReference type="SFLD" id="SFLDS00003">
    <property type="entry name" value="Haloacid_Dehalogenase"/>
    <property type="match status" value="1"/>
</dbReference>
<keyword evidence="8 23" id="KW-0812">Transmembrane</keyword>
<feature type="transmembrane region" description="Helical" evidence="23">
    <location>
        <begin position="187"/>
        <end position="204"/>
    </location>
</feature>
<dbReference type="InterPro" id="IPR036412">
    <property type="entry name" value="HAD-like_sf"/>
</dbReference>
<evidence type="ECO:0000256" key="5">
    <source>
        <dbReference type="ARBA" id="ARBA00022448"/>
    </source>
</evidence>
<keyword evidence="7" id="KW-0597">Phosphoprotein</keyword>
<evidence type="ECO:0000256" key="10">
    <source>
        <dbReference type="ARBA" id="ARBA00022737"/>
    </source>
</evidence>
<dbReference type="PROSITE" id="PS00154">
    <property type="entry name" value="ATPASE_E1_E2"/>
    <property type="match status" value="1"/>
</dbReference>
<evidence type="ECO:0000313" key="25">
    <source>
        <dbReference type="EMBL" id="KDE38489.1"/>
    </source>
</evidence>
<evidence type="ECO:0000256" key="21">
    <source>
        <dbReference type="ARBA" id="ARBA00033239"/>
    </source>
</evidence>
<dbReference type="AlphaFoldDB" id="A0A063XYD6"/>
<keyword evidence="13 23" id="KW-0067">ATP-binding</keyword>
<dbReference type="InterPro" id="IPR006121">
    <property type="entry name" value="HMA_dom"/>
</dbReference>
<dbReference type="InterPro" id="IPR027256">
    <property type="entry name" value="P-typ_ATPase_IB"/>
</dbReference>
<dbReference type="SUPFAM" id="SSF81653">
    <property type="entry name" value="Calcium ATPase, transduction domain A"/>
    <property type="match status" value="1"/>
</dbReference>
<evidence type="ECO:0000256" key="9">
    <source>
        <dbReference type="ARBA" id="ARBA00022723"/>
    </source>
</evidence>
<dbReference type="GO" id="GO:0060003">
    <property type="term" value="P:copper ion export"/>
    <property type="evidence" value="ECO:0007669"/>
    <property type="project" value="UniProtKB-ARBA"/>
</dbReference>
<keyword evidence="26" id="KW-1185">Reference proteome</keyword>
<dbReference type="InterPro" id="IPR018303">
    <property type="entry name" value="ATPase_P-typ_P_site"/>
</dbReference>
<gene>
    <name evidence="25" type="ORF">ADINL_2944</name>
</gene>
<dbReference type="GO" id="GO:0005507">
    <property type="term" value="F:copper ion binding"/>
    <property type="evidence" value="ECO:0007669"/>
    <property type="project" value="TreeGrafter"/>
</dbReference>
<dbReference type="GO" id="GO:0005886">
    <property type="term" value="C:plasma membrane"/>
    <property type="evidence" value="ECO:0007669"/>
    <property type="project" value="UniProtKB-SubCell"/>
</dbReference>
<dbReference type="STRING" id="267850.ADINL_2944"/>
<dbReference type="InterPro" id="IPR008250">
    <property type="entry name" value="ATPase_P-typ_transduc_dom_A_sf"/>
</dbReference>
<protein>
    <recommendedName>
        <fullName evidence="4">Copper-exporting P-type ATPase</fullName>
        <ecNumber evidence="3">7.2.2.8</ecNumber>
    </recommendedName>
    <alternativeName>
        <fullName evidence="20">Copper-exporting P-type ATPase A</fullName>
    </alternativeName>
    <alternativeName>
        <fullName evidence="21">Cu(+)-exporting ATPase</fullName>
    </alternativeName>
</protein>
<dbReference type="SFLD" id="SFLDG00002">
    <property type="entry name" value="C1.7:_P-type_atpase_like"/>
    <property type="match status" value="1"/>
</dbReference>
<dbReference type="InterPro" id="IPR023214">
    <property type="entry name" value="HAD_sf"/>
</dbReference>
<dbReference type="FunFam" id="3.30.70.100:FF:000001">
    <property type="entry name" value="ATPase copper transporting beta"/>
    <property type="match status" value="1"/>
</dbReference>
<dbReference type="InterPro" id="IPR023298">
    <property type="entry name" value="ATPase_P-typ_TM_dom_sf"/>
</dbReference>
<dbReference type="InterPro" id="IPR036163">
    <property type="entry name" value="HMA_dom_sf"/>
</dbReference>
<evidence type="ECO:0000256" key="20">
    <source>
        <dbReference type="ARBA" id="ARBA00029719"/>
    </source>
</evidence>
<keyword evidence="9 23" id="KW-0479">Metal-binding</keyword>
<organism evidence="25 26">
    <name type="scientific">Nitrincola lacisaponensis</name>
    <dbReference type="NCBI Taxonomy" id="267850"/>
    <lineage>
        <taxon>Bacteria</taxon>
        <taxon>Pseudomonadati</taxon>
        <taxon>Pseudomonadota</taxon>
        <taxon>Gammaproteobacteria</taxon>
        <taxon>Oceanospirillales</taxon>
        <taxon>Oceanospirillaceae</taxon>
        <taxon>Nitrincola</taxon>
    </lineage>
</organism>
<feature type="transmembrane region" description="Helical" evidence="23">
    <location>
        <begin position="119"/>
        <end position="144"/>
    </location>
</feature>
<evidence type="ECO:0000256" key="12">
    <source>
        <dbReference type="ARBA" id="ARBA00022796"/>
    </source>
</evidence>
<feature type="transmembrane region" description="Helical" evidence="23">
    <location>
        <begin position="367"/>
        <end position="390"/>
    </location>
</feature>
<dbReference type="PANTHER" id="PTHR43520:SF6">
    <property type="entry name" value="COPPER-EXPORTING P-TYPE ATPASE"/>
    <property type="match status" value="1"/>
</dbReference>
<dbReference type="PROSITE" id="PS50846">
    <property type="entry name" value="HMA_2"/>
    <property type="match status" value="1"/>
</dbReference>
<evidence type="ECO:0000259" key="24">
    <source>
        <dbReference type="PROSITE" id="PS50846"/>
    </source>
</evidence>
<sequence>MTDSTRLALRGLRCAACVNSIETALSQVEGVTSVSVNLADRSADVQGTATPETLIAAVSSAGFAATPMDASYGEAERRQEEAAQLVLAKRRTWVALLLGAPQMLLMMTGHLPMPEDGRLIWGIIGLLTLGMMIYSGGHFFSGAWKALKNHHATMDTLIAIGTGSAWLYSTLIILWPELLPVEGRHVYYEAAAFIIGLVNLGHVLETRARGQASQAIRALMQLQPDSATLILPGGEEKSMRLSSIQPSDLLRVKPGERIPVDGQLASGETRVDESMLTGEPLPILKQKGDWLSAGTVNLSGSIKLRVRKVGEDTALAHIIAMVRQAQNSKPAIGRLADKISAVFVPVVILIALLTAAIWWNIGPEPSSAYAFITAMTVLVIACPCALGLATPMSITVGVGRAAGLGVLIRKGDALQEASRLDAVVLDKTGTVTEGKPALTHLELLEPDSLKPDNGSELAVEDYVLQQIASIERASEHPLAQALVMAAEARQLPLQQTGSPQIHPGQGVTEQLHGQRWAIGNRALMLAEGVSLSDSAETRIQTLSDQGNTLVMLAVDGQLAALLGIADPVKTDSADAIARLRDTGVRVIMLTGDSERTARAVARQVGIDEVIAEVMPDQKAQTIRSLQAAGLRVGMVGDGINDAPALAQADVGFAIGTGTDVAIESADITLMRGSLQGVADAMQISRATLKNIYQNLFGAFIYNTLGIPLAAGILFPLTGWLMNPAYAAAAMALSSVTVVSNANRLRILPLTPQRLKRSTSS</sequence>
<dbReference type="Gene3D" id="3.30.70.100">
    <property type="match status" value="1"/>
</dbReference>
<dbReference type="SUPFAM" id="SSF56784">
    <property type="entry name" value="HAD-like"/>
    <property type="match status" value="1"/>
</dbReference>
<evidence type="ECO:0000256" key="7">
    <source>
        <dbReference type="ARBA" id="ARBA00022553"/>
    </source>
</evidence>
<dbReference type="Proteomes" id="UP000027318">
    <property type="component" value="Unassembled WGS sequence"/>
</dbReference>